<gene>
    <name evidence="2" type="ORF">GH714_022717</name>
</gene>
<comment type="caution">
    <text evidence="2">The sequence shown here is derived from an EMBL/GenBank/DDBJ whole genome shotgun (WGS) entry which is preliminary data.</text>
</comment>
<dbReference type="EMBL" id="JAAGAX010000001">
    <property type="protein sequence ID" value="KAF2325091.1"/>
    <property type="molecule type" value="Genomic_DNA"/>
</dbReference>
<reference evidence="2 3" key="1">
    <citation type="journal article" date="2020" name="Mol. Plant">
        <title>The Chromosome-Based Rubber Tree Genome Provides New Insights into Spurge Genome Evolution and Rubber Biosynthesis.</title>
        <authorList>
            <person name="Liu J."/>
            <person name="Shi C."/>
            <person name="Shi C.C."/>
            <person name="Li W."/>
            <person name="Zhang Q.J."/>
            <person name="Zhang Y."/>
            <person name="Li K."/>
            <person name="Lu H.F."/>
            <person name="Shi C."/>
            <person name="Zhu S.T."/>
            <person name="Xiao Z.Y."/>
            <person name="Nan H."/>
            <person name="Yue Y."/>
            <person name="Zhu X.G."/>
            <person name="Wu Y."/>
            <person name="Hong X.N."/>
            <person name="Fan G.Y."/>
            <person name="Tong Y."/>
            <person name="Zhang D."/>
            <person name="Mao C.L."/>
            <person name="Liu Y.L."/>
            <person name="Hao S.J."/>
            <person name="Liu W.Q."/>
            <person name="Lv M.Q."/>
            <person name="Zhang H.B."/>
            <person name="Liu Y."/>
            <person name="Hu-Tang G.R."/>
            <person name="Wang J.P."/>
            <person name="Wang J.H."/>
            <person name="Sun Y.H."/>
            <person name="Ni S.B."/>
            <person name="Chen W.B."/>
            <person name="Zhang X.C."/>
            <person name="Jiao Y.N."/>
            <person name="Eichler E.E."/>
            <person name="Li G.H."/>
            <person name="Liu X."/>
            <person name="Gao L.Z."/>
        </authorList>
    </citation>
    <scope>NUCLEOTIDE SEQUENCE [LARGE SCALE GENOMIC DNA]</scope>
    <source>
        <strain evidence="3">cv. GT1</strain>
        <tissue evidence="2">Leaf</tissue>
    </source>
</reference>
<accession>A0A6A6NIL7</accession>
<dbReference type="Proteomes" id="UP000467840">
    <property type="component" value="Chromosome 5"/>
</dbReference>
<organism evidence="2 3">
    <name type="scientific">Hevea brasiliensis</name>
    <name type="common">Para rubber tree</name>
    <name type="synonym">Siphonia brasiliensis</name>
    <dbReference type="NCBI Taxonomy" id="3981"/>
    <lineage>
        <taxon>Eukaryota</taxon>
        <taxon>Viridiplantae</taxon>
        <taxon>Streptophyta</taxon>
        <taxon>Embryophyta</taxon>
        <taxon>Tracheophyta</taxon>
        <taxon>Spermatophyta</taxon>
        <taxon>Magnoliopsida</taxon>
        <taxon>eudicotyledons</taxon>
        <taxon>Gunneridae</taxon>
        <taxon>Pentapetalae</taxon>
        <taxon>rosids</taxon>
        <taxon>fabids</taxon>
        <taxon>Malpighiales</taxon>
        <taxon>Euphorbiaceae</taxon>
        <taxon>Crotonoideae</taxon>
        <taxon>Micrandreae</taxon>
        <taxon>Hevea</taxon>
    </lineage>
</organism>
<evidence type="ECO:0000313" key="2">
    <source>
        <dbReference type="EMBL" id="KAF2325091.1"/>
    </source>
</evidence>
<proteinExistence type="predicted"/>
<protein>
    <recommendedName>
        <fullName evidence="1">Reverse transcriptase Ty1/copia-type domain-containing protein</fullName>
    </recommendedName>
</protein>
<dbReference type="InterPro" id="IPR013103">
    <property type="entry name" value="RVT_2"/>
</dbReference>
<dbReference type="AlphaFoldDB" id="A0A6A6NIL7"/>
<feature type="domain" description="Reverse transcriptase Ty1/copia-type" evidence="1">
    <location>
        <begin position="2"/>
        <end position="56"/>
    </location>
</feature>
<name>A0A6A6NIL7_HEVBR</name>
<sequence length="103" mass="11986">MTLEFDMTDVGLMTYYLSLEVKQMEDGIFISQEGYAKKNLEKFKMLDCNPVNTPMECGVKLSTFDSEEKVDSNLFKSLMRSLRYLTFSRPDILFAVGYEMMDM</sequence>
<evidence type="ECO:0000259" key="1">
    <source>
        <dbReference type="Pfam" id="PF07727"/>
    </source>
</evidence>
<dbReference type="Pfam" id="PF07727">
    <property type="entry name" value="RVT_2"/>
    <property type="match status" value="1"/>
</dbReference>
<evidence type="ECO:0000313" key="3">
    <source>
        <dbReference type="Proteomes" id="UP000467840"/>
    </source>
</evidence>
<keyword evidence="3" id="KW-1185">Reference proteome</keyword>